<protein>
    <submittedName>
        <fullName evidence="3">Uncharacterized protein</fullName>
    </submittedName>
</protein>
<dbReference type="SUPFAM" id="SSF56784">
    <property type="entry name" value="HAD-like"/>
    <property type="match status" value="1"/>
</dbReference>
<dbReference type="Gene3D" id="3.40.50.1000">
    <property type="entry name" value="HAD superfamily/HAD-like"/>
    <property type="match status" value="1"/>
</dbReference>
<evidence type="ECO:0000256" key="1">
    <source>
        <dbReference type="ARBA" id="ARBA00022801"/>
    </source>
</evidence>
<sequence>MCRLLAPLLLVASAQALAPPPHLRLLTCDLDDTFWPTAEVVAAANTALSTALEARGADSSLLGETMKRLRRAAGVQMSYTEARTSAISELLGGDHGTAEELFQLWLDARQQASEDLLFPDAATSLAEVRRRHPDARIGAVTNGRGDPRRIPSLAPYFDFCVSGEDADVHPQRKPAPRIYEAALERAHCGPDGWVHLGDDVLNDCSAAKSCGARTVWLDAAAPSWAENAYSTMSAADREKRRLAAEAVDVAVAVDRTIGGLAELPDAVDGALS</sequence>
<evidence type="ECO:0000313" key="4">
    <source>
        <dbReference type="Proteomes" id="UP000789595"/>
    </source>
</evidence>
<dbReference type="InterPro" id="IPR036412">
    <property type="entry name" value="HAD-like_sf"/>
</dbReference>
<proteinExistence type="predicted"/>
<name>A0A8J2SND8_9STRA</name>
<organism evidence="3 4">
    <name type="scientific">Pelagomonas calceolata</name>
    <dbReference type="NCBI Taxonomy" id="35677"/>
    <lineage>
        <taxon>Eukaryota</taxon>
        <taxon>Sar</taxon>
        <taxon>Stramenopiles</taxon>
        <taxon>Ochrophyta</taxon>
        <taxon>Pelagophyceae</taxon>
        <taxon>Pelagomonadales</taxon>
        <taxon>Pelagomonadaceae</taxon>
        <taxon>Pelagomonas</taxon>
    </lineage>
</organism>
<feature type="chain" id="PRO_5035210225" evidence="2">
    <location>
        <begin position="17"/>
        <end position="272"/>
    </location>
</feature>
<dbReference type="InterPro" id="IPR006439">
    <property type="entry name" value="HAD-SF_hydro_IA"/>
</dbReference>
<dbReference type="GO" id="GO:0016787">
    <property type="term" value="F:hydrolase activity"/>
    <property type="evidence" value="ECO:0007669"/>
    <property type="project" value="UniProtKB-KW"/>
</dbReference>
<accession>A0A8J2SND8</accession>
<reference evidence="3" key="1">
    <citation type="submission" date="2021-11" db="EMBL/GenBank/DDBJ databases">
        <authorList>
            <consortium name="Genoscope - CEA"/>
            <person name="William W."/>
        </authorList>
    </citation>
    <scope>NUCLEOTIDE SEQUENCE</scope>
</reference>
<dbReference type="NCBIfam" id="TIGR01549">
    <property type="entry name" value="HAD-SF-IA-v1"/>
    <property type="match status" value="1"/>
</dbReference>
<keyword evidence="1" id="KW-0378">Hydrolase</keyword>
<dbReference type="Gene3D" id="1.20.120.1600">
    <property type="match status" value="1"/>
</dbReference>
<gene>
    <name evidence="3" type="ORF">PECAL_5P03340</name>
</gene>
<dbReference type="InterPro" id="IPR023214">
    <property type="entry name" value="HAD_sf"/>
</dbReference>
<dbReference type="AlphaFoldDB" id="A0A8J2SND8"/>
<evidence type="ECO:0000256" key="2">
    <source>
        <dbReference type="SAM" id="SignalP"/>
    </source>
</evidence>
<keyword evidence="4" id="KW-1185">Reference proteome</keyword>
<dbReference type="PANTHER" id="PTHR43316">
    <property type="entry name" value="HYDROLASE, HALOACID DELAHOGENASE-RELATED"/>
    <property type="match status" value="1"/>
</dbReference>
<evidence type="ECO:0000313" key="3">
    <source>
        <dbReference type="EMBL" id="CAH0375788.1"/>
    </source>
</evidence>
<dbReference type="Proteomes" id="UP000789595">
    <property type="component" value="Unassembled WGS sequence"/>
</dbReference>
<dbReference type="SFLD" id="SFLDS00003">
    <property type="entry name" value="Haloacid_Dehalogenase"/>
    <property type="match status" value="1"/>
</dbReference>
<dbReference type="OrthoDB" id="444127at2759"/>
<dbReference type="Pfam" id="PF00702">
    <property type="entry name" value="Hydrolase"/>
    <property type="match status" value="1"/>
</dbReference>
<comment type="caution">
    <text evidence="3">The sequence shown here is derived from an EMBL/GenBank/DDBJ whole genome shotgun (WGS) entry which is preliminary data.</text>
</comment>
<dbReference type="InterPro" id="IPR051540">
    <property type="entry name" value="S-2-haloacid_dehalogenase"/>
</dbReference>
<dbReference type="EMBL" id="CAKKNE010000005">
    <property type="protein sequence ID" value="CAH0375788.1"/>
    <property type="molecule type" value="Genomic_DNA"/>
</dbReference>
<keyword evidence="2" id="KW-0732">Signal</keyword>
<feature type="signal peptide" evidence="2">
    <location>
        <begin position="1"/>
        <end position="16"/>
    </location>
</feature>
<dbReference type="PANTHER" id="PTHR43316:SF8">
    <property type="entry name" value="HAD FAMILY HYDROLASE"/>
    <property type="match status" value="1"/>
</dbReference>
<dbReference type="SFLD" id="SFLDG01129">
    <property type="entry name" value="C1.5:_HAD__Beta-PGM__Phosphata"/>
    <property type="match status" value="1"/>
</dbReference>